<evidence type="ECO:0000313" key="11">
    <source>
        <dbReference type="EMBL" id="KAJ5740180.1"/>
    </source>
</evidence>
<keyword evidence="3 10" id="KW-0808">Transferase</keyword>
<reference evidence="11" key="1">
    <citation type="journal article" date="2023" name="IMA Fungus">
        <title>Comparative genomic study of the Penicillium genus elucidates a diverse pangenome and 15 lateral gene transfer events.</title>
        <authorList>
            <person name="Petersen C."/>
            <person name="Sorensen T."/>
            <person name="Nielsen M.R."/>
            <person name="Sondergaard T.E."/>
            <person name="Sorensen J.L."/>
            <person name="Fitzpatrick D.A."/>
            <person name="Frisvad J.C."/>
            <person name="Nielsen K.L."/>
        </authorList>
    </citation>
    <scope>NUCLEOTIDE SEQUENCE</scope>
    <source>
        <strain evidence="11">IBT 17514</strain>
    </source>
</reference>
<feature type="transmembrane region" description="Helical" evidence="10">
    <location>
        <begin position="259"/>
        <end position="280"/>
    </location>
</feature>
<dbReference type="GO" id="GO:0030148">
    <property type="term" value="P:sphingolipid biosynthetic process"/>
    <property type="evidence" value="ECO:0007669"/>
    <property type="project" value="TreeGrafter"/>
</dbReference>
<evidence type="ECO:0000313" key="12">
    <source>
        <dbReference type="Proteomes" id="UP001215712"/>
    </source>
</evidence>
<reference evidence="11" key="2">
    <citation type="submission" date="2023-01" db="EMBL/GenBank/DDBJ databases">
        <authorList>
            <person name="Petersen C."/>
        </authorList>
    </citation>
    <scope>NUCLEOTIDE SEQUENCE</scope>
    <source>
        <strain evidence="11">IBT 17514</strain>
    </source>
</reference>
<keyword evidence="9 10" id="KW-0275">Fatty acid biosynthesis</keyword>
<evidence type="ECO:0000256" key="7">
    <source>
        <dbReference type="ARBA" id="ARBA00023098"/>
    </source>
</evidence>
<dbReference type="Pfam" id="PF01151">
    <property type="entry name" value="ELO"/>
    <property type="match status" value="1"/>
</dbReference>
<dbReference type="GO" id="GO:0042761">
    <property type="term" value="P:very long-chain fatty acid biosynthetic process"/>
    <property type="evidence" value="ECO:0007669"/>
    <property type="project" value="TreeGrafter"/>
</dbReference>
<gene>
    <name evidence="11" type="ORF">N7493_000052</name>
</gene>
<dbReference type="InterPro" id="IPR002076">
    <property type="entry name" value="ELO_fam"/>
</dbReference>
<keyword evidence="2 10" id="KW-0444">Lipid biosynthesis</keyword>
<feature type="transmembrane region" description="Helical" evidence="10">
    <location>
        <begin position="102"/>
        <end position="126"/>
    </location>
</feature>
<evidence type="ECO:0000256" key="5">
    <source>
        <dbReference type="ARBA" id="ARBA00022832"/>
    </source>
</evidence>
<name>A0AAD6HVS7_9EURO</name>
<proteinExistence type="inferred from homology"/>
<evidence type="ECO:0000256" key="3">
    <source>
        <dbReference type="ARBA" id="ARBA00022679"/>
    </source>
</evidence>
<keyword evidence="8 10" id="KW-0472">Membrane</keyword>
<dbReference type="EC" id="2.3.1.-" evidence="10"/>
<evidence type="ECO:0000256" key="9">
    <source>
        <dbReference type="ARBA" id="ARBA00023160"/>
    </source>
</evidence>
<dbReference type="AlphaFoldDB" id="A0AAD6HVS7"/>
<comment type="similarity">
    <text evidence="10">Belongs to the ELO family.</text>
</comment>
<dbReference type="GO" id="GO:0034625">
    <property type="term" value="P:fatty acid elongation, monounsaturated fatty acid"/>
    <property type="evidence" value="ECO:0007669"/>
    <property type="project" value="TreeGrafter"/>
</dbReference>
<dbReference type="GO" id="GO:0005789">
    <property type="term" value="C:endoplasmic reticulum membrane"/>
    <property type="evidence" value="ECO:0007669"/>
    <property type="project" value="TreeGrafter"/>
</dbReference>
<keyword evidence="5 10" id="KW-0276">Fatty acid metabolism</keyword>
<evidence type="ECO:0000256" key="8">
    <source>
        <dbReference type="ARBA" id="ARBA00023136"/>
    </source>
</evidence>
<accession>A0AAD6HVS7</accession>
<dbReference type="GO" id="GO:0034626">
    <property type="term" value="P:fatty acid elongation, polyunsaturated fatty acid"/>
    <property type="evidence" value="ECO:0007669"/>
    <property type="project" value="TreeGrafter"/>
</dbReference>
<keyword evidence="12" id="KW-1185">Reference proteome</keyword>
<evidence type="ECO:0000256" key="1">
    <source>
        <dbReference type="ARBA" id="ARBA00004141"/>
    </source>
</evidence>
<dbReference type="PANTHER" id="PTHR11157:SF169">
    <property type="entry name" value="ELONGATION OF FATTY ACIDS PROTEIN"/>
    <property type="match status" value="1"/>
</dbReference>
<evidence type="ECO:0000256" key="4">
    <source>
        <dbReference type="ARBA" id="ARBA00022692"/>
    </source>
</evidence>
<keyword evidence="7 10" id="KW-0443">Lipid metabolism</keyword>
<keyword evidence="4 10" id="KW-0812">Transmembrane</keyword>
<feature type="transmembrane region" description="Helical" evidence="10">
    <location>
        <begin position="226"/>
        <end position="247"/>
    </location>
</feature>
<evidence type="ECO:0000256" key="6">
    <source>
        <dbReference type="ARBA" id="ARBA00022989"/>
    </source>
</evidence>
<dbReference type="PANTHER" id="PTHR11157">
    <property type="entry name" value="FATTY ACID ACYL TRANSFERASE-RELATED"/>
    <property type="match status" value="1"/>
</dbReference>
<evidence type="ECO:0000256" key="2">
    <source>
        <dbReference type="ARBA" id="ARBA00022516"/>
    </source>
</evidence>
<organism evidence="11 12">
    <name type="scientific">Penicillium malachiteum</name>
    <dbReference type="NCBI Taxonomy" id="1324776"/>
    <lineage>
        <taxon>Eukaryota</taxon>
        <taxon>Fungi</taxon>
        <taxon>Dikarya</taxon>
        <taxon>Ascomycota</taxon>
        <taxon>Pezizomycotina</taxon>
        <taxon>Eurotiomycetes</taxon>
        <taxon>Eurotiomycetidae</taxon>
        <taxon>Eurotiales</taxon>
        <taxon>Aspergillaceae</taxon>
        <taxon>Penicillium</taxon>
    </lineage>
</organism>
<comment type="caution">
    <text evidence="11">The sequence shown here is derived from an EMBL/GenBank/DDBJ whole genome shotgun (WGS) entry which is preliminary data.</text>
</comment>
<dbReference type="GO" id="GO:0019367">
    <property type="term" value="P:fatty acid elongation, saturated fatty acid"/>
    <property type="evidence" value="ECO:0007669"/>
    <property type="project" value="TreeGrafter"/>
</dbReference>
<keyword evidence="6 10" id="KW-1133">Transmembrane helix</keyword>
<dbReference type="EMBL" id="JAQJAN010000001">
    <property type="protein sequence ID" value="KAJ5740180.1"/>
    <property type="molecule type" value="Genomic_DNA"/>
</dbReference>
<dbReference type="GO" id="GO:0009922">
    <property type="term" value="F:fatty acid elongase activity"/>
    <property type="evidence" value="ECO:0007669"/>
    <property type="project" value="InterPro"/>
</dbReference>
<feature type="transmembrane region" description="Helical" evidence="10">
    <location>
        <begin position="63"/>
        <end position="81"/>
    </location>
</feature>
<comment type="catalytic activity">
    <reaction evidence="10">
        <text>an acyl-CoA + malonyl-CoA + H(+) = a 3-oxoacyl-CoA + CO2 + CoA</text>
        <dbReference type="Rhea" id="RHEA:50252"/>
        <dbReference type="ChEBI" id="CHEBI:15378"/>
        <dbReference type="ChEBI" id="CHEBI:16526"/>
        <dbReference type="ChEBI" id="CHEBI:57287"/>
        <dbReference type="ChEBI" id="CHEBI:57384"/>
        <dbReference type="ChEBI" id="CHEBI:58342"/>
        <dbReference type="ChEBI" id="CHEBI:90726"/>
    </reaction>
    <physiologicalReaction direction="left-to-right" evidence="10">
        <dbReference type="Rhea" id="RHEA:50253"/>
    </physiologicalReaction>
</comment>
<feature type="transmembrane region" description="Helical" evidence="10">
    <location>
        <begin position="331"/>
        <end position="353"/>
    </location>
</feature>
<sequence>MDLFTTNGSVRLVFPPLELFQPPYTRSDKLALDLRPPPLNDSPLSVWHPFRINPDFYRMSLQLEHVISFVVVYVSAVLFMNQVNAARGCKPWAFSKTSTFKALVVAHNILLATFSAWALITGIVLMSSHWPSKAIEQQEPSYGHVLEYFCQQDSSAYKVLKQSISPTEAGLAYLYWLFHLSKFYEVVDTIILLAKGKKSSNLQMYHHAGIILCTWTSVFYESPTAIVGALNLGVHTLMYTYFALQTLGISVSLSTKRALTSIQIAQFFVGMVWGVSYLFLNYRVRLDSLSESGLNPLSSHGSYSIAERDSNATISATQDSFVPCLSDSGEATTIVVSFIYIWPLIILFIRFFIRSYIKNKK</sequence>
<dbReference type="Proteomes" id="UP001215712">
    <property type="component" value="Unassembled WGS sequence"/>
</dbReference>
<protein>
    <recommendedName>
        <fullName evidence="10">Elongation of fatty acids protein</fullName>
        <ecNumber evidence="10">2.3.1.-</ecNumber>
    </recommendedName>
</protein>
<evidence type="ECO:0000256" key="10">
    <source>
        <dbReference type="RuleBase" id="RU361115"/>
    </source>
</evidence>
<comment type="subcellular location">
    <subcellularLocation>
        <location evidence="1">Membrane</location>
        <topology evidence="1">Multi-pass membrane protein</topology>
    </subcellularLocation>
</comment>